<gene>
    <name evidence="3" type="ORF">PanWU01x14_145840</name>
</gene>
<dbReference type="EMBL" id="JXTB01000121">
    <property type="protein sequence ID" value="PON61464.1"/>
    <property type="molecule type" value="Genomic_DNA"/>
</dbReference>
<evidence type="ECO:0000313" key="4">
    <source>
        <dbReference type="Proteomes" id="UP000237105"/>
    </source>
</evidence>
<name>A0A2P5CKA8_PARAD</name>
<dbReference type="Proteomes" id="UP000237105">
    <property type="component" value="Unassembled WGS sequence"/>
</dbReference>
<keyword evidence="1" id="KW-0472">Membrane</keyword>
<dbReference type="AlphaFoldDB" id="A0A2P5CKA8"/>
<comment type="caution">
    <text evidence="3">The sequence shown here is derived from an EMBL/GenBank/DDBJ whole genome shotgun (WGS) entry which is preliminary data.</text>
</comment>
<sequence length="74" mass="8012">MSKTEAIRNGHYKVANILLEVEPKLAFVENNEGQTLLVVAALIAIITFSVHFTMPGGFNNDAGPRQGLALFESP</sequence>
<evidence type="ECO:0000256" key="1">
    <source>
        <dbReference type="SAM" id="Phobius"/>
    </source>
</evidence>
<dbReference type="Pfam" id="PF13962">
    <property type="entry name" value="PGG"/>
    <property type="match status" value="1"/>
</dbReference>
<feature type="domain" description="PGG" evidence="2">
    <location>
        <begin position="30"/>
        <end position="71"/>
    </location>
</feature>
<evidence type="ECO:0000259" key="2">
    <source>
        <dbReference type="Pfam" id="PF13962"/>
    </source>
</evidence>
<reference evidence="4" key="1">
    <citation type="submission" date="2016-06" db="EMBL/GenBank/DDBJ databases">
        <title>Parallel loss of symbiosis genes in relatives of nitrogen-fixing non-legume Parasponia.</title>
        <authorList>
            <person name="Van Velzen R."/>
            <person name="Holmer R."/>
            <person name="Bu F."/>
            <person name="Rutten L."/>
            <person name="Van Zeijl A."/>
            <person name="Liu W."/>
            <person name="Santuari L."/>
            <person name="Cao Q."/>
            <person name="Sharma T."/>
            <person name="Shen D."/>
            <person name="Roswanjaya Y."/>
            <person name="Wardhani T."/>
            <person name="Kalhor M.S."/>
            <person name="Jansen J."/>
            <person name="Van den Hoogen J."/>
            <person name="Gungor B."/>
            <person name="Hartog M."/>
            <person name="Hontelez J."/>
            <person name="Verver J."/>
            <person name="Yang W.-C."/>
            <person name="Schijlen E."/>
            <person name="Repin R."/>
            <person name="Schilthuizen M."/>
            <person name="Schranz E."/>
            <person name="Heidstra R."/>
            <person name="Miyata K."/>
            <person name="Fedorova E."/>
            <person name="Kohlen W."/>
            <person name="Bisseling T."/>
            <person name="Smit S."/>
            <person name="Geurts R."/>
        </authorList>
    </citation>
    <scope>NUCLEOTIDE SEQUENCE [LARGE SCALE GENOMIC DNA]</scope>
    <source>
        <strain evidence="4">cv. WU1-14</strain>
    </source>
</reference>
<organism evidence="3 4">
    <name type="scientific">Parasponia andersonii</name>
    <name type="common">Sponia andersonii</name>
    <dbReference type="NCBI Taxonomy" id="3476"/>
    <lineage>
        <taxon>Eukaryota</taxon>
        <taxon>Viridiplantae</taxon>
        <taxon>Streptophyta</taxon>
        <taxon>Embryophyta</taxon>
        <taxon>Tracheophyta</taxon>
        <taxon>Spermatophyta</taxon>
        <taxon>Magnoliopsida</taxon>
        <taxon>eudicotyledons</taxon>
        <taxon>Gunneridae</taxon>
        <taxon>Pentapetalae</taxon>
        <taxon>rosids</taxon>
        <taxon>fabids</taxon>
        <taxon>Rosales</taxon>
        <taxon>Cannabaceae</taxon>
        <taxon>Parasponia</taxon>
    </lineage>
</organism>
<accession>A0A2P5CKA8</accession>
<proteinExistence type="predicted"/>
<dbReference type="OrthoDB" id="10040922at2759"/>
<evidence type="ECO:0000313" key="3">
    <source>
        <dbReference type="EMBL" id="PON61464.1"/>
    </source>
</evidence>
<feature type="transmembrane region" description="Helical" evidence="1">
    <location>
        <begin position="35"/>
        <end position="54"/>
    </location>
</feature>
<dbReference type="InterPro" id="IPR026961">
    <property type="entry name" value="PGG_dom"/>
</dbReference>
<keyword evidence="1" id="KW-1133">Transmembrane helix</keyword>
<keyword evidence="4" id="KW-1185">Reference proteome</keyword>
<protein>
    <submittedName>
        <fullName evidence="3">PGG domain containing protein</fullName>
    </submittedName>
</protein>
<keyword evidence="1" id="KW-0812">Transmembrane</keyword>